<dbReference type="EMBL" id="DF238776">
    <property type="protein sequence ID" value="GAC93574.1"/>
    <property type="molecule type" value="Genomic_DNA"/>
</dbReference>
<reference evidence="3" key="1">
    <citation type="journal article" date="2013" name="Genome Announc.">
        <title>Draft genome sequence of the basidiomycetous yeast-like fungus Pseudozyma hubeiensis SY62, which produces an abundant amount of the biosurfactant mannosylerythritol lipids.</title>
        <authorList>
            <person name="Konishi M."/>
            <person name="Hatada Y."/>
            <person name="Horiuchi J."/>
        </authorList>
    </citation>
    <scope>NUCLEOTIDE SEQUENCE [LARGE SCALE GENOMIC DNA]</scope>
    <source>
        <strain evidence="3">SY62</strain>
    </source>
</reference>
<dbReference type="GeneID" id="24106440"/>
<sequence length="80" mass="8865">MVAAAQHAKSSSVSEGHSSDPRRPEQAEIAAPAAKHWSSMVFGATLLDSLLAFPFVDLRAVRDTRYRVFWKSTYLTKGAW</sequence>
<accession>R9NY29</accession>
<dbReference type="RefSeq" id="XP_012187161.1">
    <property type="nucleotide sequence ID" value="XM_012331771.1"/>
</dbReference>
<evidence type="ECO:0000313" key="3">
    <source>
        <dbReference type="Proteomes" id="UP000014071"/>
    </source>
</evidence>
<dbReference type="Proteomes" id="UP000014071">
    <property type="component" value="Unassembled WGS sequence"/>
</dbReference>
<organism evidence="2 3">
    <name type="scientific">Pseudozyma hubeiensis (strain SY62)</name>
    <name type="common">Yeast</name>
    <dbReference type="NCBI Taxonomy" id="1305764"/>
    <lineage>
        <taxon>Eukaryota</taxon>
        <taxon>Fungi</taxon>
        <taxon>Dikarya</taxon>
        <taxon>Basidiomycota</taxon>
        <taxon>Ustilaginomycotina</taxon>
        <taxon>Ustilaginomycetes</taxon>
        <taxon>Ustilaginales</taxon>
        <taxon>Ustilaginaceae</taxon>
        <taxon>Pseudozyma</taxon>
    </lineage>
</organism>
<feature type="compositionally biased region" description="Basic and acidic residues" evidence="1">
    <location>
        <begin position="17"/>
        <end position="26"/>
    </location>
</feature>
<gene>
    <name evidence="2" type="ORF">PHSY_001139</name>
</gene>
<keyword evidence="3" id="KW-1185">Reference proteome</keyword>
<proteinExistence type="predicted"/>
<evidence type="ECO:0000256" key="1">
    <source>
        <dbReference type="SAM" id="MobiDB-lite"/>
    </source>
</evidence>
<dbReference type="AlphaFoldDB" id="R9NY29"/>
<protein>
    <submittedName>
        <fullName evidence="2">Uncharacterized protein</fullName>
    </submittedName>
</protein>
<evidence type="ECO:0000313" key="2">
    <source>
        <dbReference type="EMBL" id="GAC93574.1"/>
    </source>
</evidence>
<name>R9NY29_PSEHS</name>
<feature type="region of interest" description="Disordered" evidence="1">
    <location>
        <begin position="1"/>
        <end position="29"/>
    </location>
</feature>
<dbReference type="HOGENOM" id="CLU_2590771_0_0_1"/>